<evidence type="ECO:0000313" key="7">
    <source>
        <dbReference type="EMBL" id="AKV77396.1"/>
    </source>
</evidence>
<dbReference type="OMA" id="FRARAWQ"/>
<reference evidence="13 14" key="2">
    <citation type="journal article" date="2015" name="Genome Announc.">
        <title>Complete Genome Sequences of Evolved Arsenate-Resistant Metallosphaera sedula Strains.</title>
        <authorList>
            <person name="Ai C."/>
            <person name="McCarthy S."/>
            <person name="Schackwitz W."/>
            <person name="Martin J."/>
            <person name="Lipzen A."/>
            <person name="Blum P."/>
        </authorList>
    </citation>
    <scope>NUCLEOTIDE SEQUENCE [LARGE SCALE GENOMIC DNA]</scope>
    <source>
        <strain evidence="8 14">ARS120-1</strain>
        <strain evidence="9 13">ARS120-2</strain>
        <strain evidence="6 16">ARS50-1</strain>
        <strain evidence="7 15">ARS50-2</strain>
    </source>
</reference>
<reference evidence="10 12" key="3">
    <citation type="submission" date="2015-07" db="EMBL/GenBank/DDBJ databases">
        <title>Physiological, transcriptional responses and genome re-sequencing of acid resistant extremely thermoacidophilic Metallosphaera sedula SARC-M1.</title>
        <authorList>
            <person name="Ai C."/>
            <person name="McCarthy S."/>
            <person name="Eckrich V."/>
            <person name="Rudrappa D."/>
            <person name="Qiu G."/>
            <person name="Blum P."/>
        </authorList>
    </citation>
    <scope>NUCLEOTIDE SEQUENCE [LARGE SCALE GENOMIC DNA]</scope>
    <source>
        <strain evidence="10 12">SARC-M1</strain>
    </source>
</reference>
<evidence type="ECO:0000313" key="15">
    <source>
        <dbReference type="Proteomes" id="UP000062475"/>
    </source>
</evidence>
<dbReference type="EMBL" id="CP012174">
    <property type="protein sequence ID" value="AKV79917.1"/>
    <property type="molecule type" value="Genomic_DNA"/>
</dbReference>
<reference evidence="5 11" key="1">
    <citation type="journal article" date="2014" name="J. Bacteriol.">
        <title>Role of an Archaeal PitA Transporter in the Copper and Arsenic Resistance of Metallosphaera sedula, an Extreme Thermoacidophile.</title>
        <authorList>
            <person name="McCarthy S."/>
            <person name="Ai C."/>
            <person name="Wheaton G."/>
            <person name="Tevatia R."/>
            <person name="Eckrich V."/>
            <person name="Kelly R."/>
            <person name="Blum P."/>
        </authorList>
    </citation>
    <scope>NUCLEOTIDE SEQUENCE [LARGE SCALE GENOMIC DNA]</scope>
    <source>
        <strain evidence="5 11">CuR1</strain>
    </source>
</reference>
<dbReference type="Proteomes" id="UP000056255">
    <property type="component" value="Chromosome"/>
</dbReference>
<evidence type="ECO:0000256" key="2">
    <source>
        <dbReference type="ARBA" id="ARBA00022980"/>
    </source>
</evidence>
<dbReference type="GO" id="GO:0003735">
    <property type="term" value="F:structural constituent of ribosome"/>
    <property type="evidence" value="ECO:0007669"/>
    <property type="project" value="InterPro"/>
</dbReference>
<evidence type="ECO:0000313" key="5">
    <source>
        <dbReference type="EMBL" id="AIM28365.1"/>
    </source>
</evidence>
<evidence type="ECO:0000313" key="14">
    <source>
        <dbReference type="Proteomes" id="UP000062398"/>
    </source>
</evidence>
<dbReference type="InterPro" id="IPR018282">
    <property type="entry name" value="Ribosomal_eS6_CS"/>
</dbReference>
<organism evidence="5 11">
    <name type="scientific">Metallosphaera sedula</name>
    <dbReference type="NCBI Taxonomy" id="43687"/>
    <lineage>
        <taxon>Archaea</taxon>
        <taxon>Thermoproteota</taxon>
        <taxon>Thermoprotei</taxon>
        <taxon>Sulfolobales</taxon>
        <taxon>Sulfolobaceae</taxon>
        <taxon>Metallosphaera</taxon>
    </lineage>
</organism>
<dbReference type="NCBIfam" id="NF003292">
    <property type="entry name" value="PRK04290.1-1"/>
    <property type="match status" value="1"/>
</dbReference>
<name>A0A088EAM7_9CREN</name>
<dbReference type="GO" id="GO:0005840">
    <property type="term" value="C:ribosome"/>
    <property type="evidence" value="ECO:0007669"/>
    <property type="project" value="UniProtKB-KW"/>
</dbReference>
<proteinExistence type="inferred from homology"/>
<dbReference type="Proteomes" id="UP000068832">
    <property type="component" value="Chromosome"/>
</dbReference>
<dbReference type="SMART" id="SM01405">
    <property type="entry name" value="Ribosomal_S6e"/>
    <property type="match status" value="1"/>
</dbReference>
<dbReference type="HAMAP" id="MF_00512">
    <property type="entry name" value="Ribosomal_eS6"/>
    <property type="match status" value="1"/>
</dbReference>
<dbReference type="PANTHER" id="PTHR11502">
    <property type="entry name" value="40S RIBOSOMAL PROTEIN S6"/>
    <property type="match status" value="1"/>
</dbReference>
<evidence type="ECO:0000313" key="8">
    <source>
        <dbReference type="EMBL" id="AKV79917.1"/>
    </source>
</evidence>
<dbReference type="GO" id="GO:1990904">
    <property type="term" value="C:ribonucleoprotein complex"/>
    <property type="evidence" value="ECO:0007669"/>
    <property type="project" value="UniProtKB-KW"/>
</dbReference>
<protein>
    <recommendedName>
        <fullName evidence="4">Small ribosomal subunit protein eS6</fullName>
    </recommendedName>
</protein>
<dbReference type="EMBL" id="CP012172">
    <property type="protein sequence ID" value="AKV75159.1"/>
    <property type="molecule type" value="Genomic_DNA"/>
</dbReference>
<keyword evidence="2 4" id="KW-0689">Ribosomal protein</keyword>
<evidence type="ECO:0000313" key="9">
    <source>
        <dbReference type="EMBL" id="AKV82162.1"/>
    </source>
</evidence>
<dbReference type="EMBL" id="CP012176">
    <property type="protein sequence ID" value="AKV84411.1"/>
    <property type="molecule type" value="Genomic_DNA"/>
</dbReference>
<dbReference type="PATRIC" id="fig|43687.5.peg.2404"/>
<dbReference type="GeneID" id="97612657"/>
<comment type="similarity">
    <text evidence="1 4">Belongs to the eukaryotic ribosomal protein eS6 family.</text>
</comment>
<evidence type="ECO:0000313" key="11">
    <source>
        <dbReference type="Proteomes" id="UP000029084"/>
    </source>
</evidence>
<dbReference type="Pfam" id="PF01092">
    <property type="entry name" value="Ribosomal_S6e"/>
    <property type="match status" value="1"/>
</dbReference>
<dbReference type="InterPro" id="IPR020924">
    <property type="entry name" value="Ribosomal_eS6_arc"/>
</dbReference>
<evidence type="ECO:0000313" key="16">
    <source>
        <dbReference type="Proteomes" id="UP000068832"/>
    </source>
</evidence>
<evidence type="ECO:0000313" key="12">
    <source>
        <dbReference type="Proteomes" id="UP000056255"/>
    </source>
</evidence>
<accession>A0A088EAM7</accession>
<gene>
    <name evidence="4" type="primary">rps6e</name>
    <name evidence="5" type="ORF">HA72_2244</name>
    <name evidence="6" type="ORF">MsedA_2297</name>
    <name evidence="7" type="ORF">MsedB_2299</name>
    <name evidence="8" type="ORF">MsedC_2297</name>
    <name evidence="9" type="ORF">MsedD_2298</name>
    <name evidence="10" type="ORF">MsedE_2301</name>
</gene>
<dbReference type="Proteomes" id="UP000062398">
    <property type="component" value="Chromosome"/>
</dbReference>
<keyword evidence="3 4" id="KW-0687">Ribonucleoprotein</keyword>
<dbReference type="RefSeq" id="WP_012022169.1">
    <property type="nucleotide sequence ID" value="NZ_AP019770.1"/>
</dbReference>
<evidence type="ECO:0000256" key="4">
    <source>
        <dbReference type="HAMAP-Rule" id="MF_00512"/>
    </source>
</evidence>
<dbReference type="Proteomes" id="UP000029084">
    <property type="component" value="Chromosome"/>
</dbReference>
<evidence type="ECO:0000256" key="3">
    <source>
        <dbReference type="ARBA" id="ARBA00023274"/>
    </source>
</evidence>
<evidence type="ECO:0000256" key="1">
    <source>
        <dbReference type="ARBA" id="ARBA00009312"/>
    </source>
</evidence>
<sequence length="212" mass="22991">MADFKIVISDPASKKVVPAKVKVKLVDNVQSEEGEKEGRTLPVCLVNPKTKEKLGADQFITVEIQKQEGDKKVKVKVHFIARESAEVPEGEIHASKGLTEKFGAEEFEAVAYRTKSFQLNVDQGQVNLVGSKIGDNFTLSVGGIALNLAITGGSDNTGFPMRPDVQGAAKRRILLAGPPGFIPTEDGERRRKIVRGNVISAENVQINCVIVR</sequence>
<dbReference type="EMBL" id="CP012173">
    <property type="protein sequence ID" value="AKV77396.1"/>
    <property type="molecule type" value="Genomic_DNA"/>
</dbReference>
<dbReference type="Proteomes" id="UP000062475">
    <property type="component" value="Chromosome"/>
</dbReference>
<dbReference type="Proteomes" id="UP000061362">
    <property type="component" value="Chromosome"/>
</dbReference>
<dbReference type="SMR" id="A0A088EAM7"/>
<evidence type="ECO:0000313" key="6">
    <source>
        <dbReference type="EMBL" id="AKV75159.1"/>
    </source>
</evidence>
<dbReference type="AlphaFoldDB" id="A0A088EAM7"/>
<dbReference type="InterPro" id="IPR001377">
    <property type="entry name" value="Ribosomal_eS6"/>
</dbReference>
<dbReference type="EMBL" id="CP012175">
    <property type="protein sequence ID" value="AKV82162.1"/>
    <property type="molecule type" value="Genomic_DNA"/>
</dbReference>
<evidence type="ECO:0000313" key="10">
    <source>
        <dbReference type="EMBL" id="AKV84411.1"/>
    </source>
</evidence>
<dbReference type="GO" id="GO:0006412">
    <property type="term" value="P:translation"/>
    <property type="evidence" value="ECO:0007669"/>
    <property type="project" value="UniProtKB-UniRule"/>
</dbReference>
<evidence type="ECO:0000313" key="13">
    <source>
        <dbReference type="Proteomes" id="UP000061362"/>
    </source>
</evidence>
<dbReference type="PROSITE" id="PS00578">
    <property type="entry name" value="RIBOSOMAL_S6E"/>
    <property type="match status" value="1"/>
</dbReference>
<dbReference type="OrthoDB" id="7793at2157"/>
<dbReference type="EMBL" id="CP008822">
    <property type="protein sequence ID" value="AIM28365.1"/>
    <property type="molecule type" value="Genomic_DNA"/>
</dbReference>